<dbReference type="InterPro" id="IPR020557">
    <property type="entry name" value="Fumarate_lyase_CS"/>
</dbReference>
<dbReference type="InterPro" id="IPR000362">
    <property type="entry name" value="Fumarate_lyase_fam"/>
</dbReference>
<dbReference type="EC" id="5.5.1.2" evidence="4"/>
<dbReference type="InterPro" id="IPR022761">
    <property type="entry name" value="Fumarate_lyase_N"/>
</dbReference>
<proteinExistence type="inferred from homology"/>
<dbReference type="Proteomes" id="UP001597521">
    <property type="component" value="Unassembled WGS sequence"/>
</dbReference>
<feature type="coiled-coil region" evidence="2">
    <location>
        <begin position="110"/>
        <end position="137"/>
    </location>
</feature>
<comment type="similarity">
    <text evidence="1">Belongs to the class-II fumarase/aspartase family.</text>
</comment>
<accession>A0ABW5QIE7</accession>
<dbReference type="Pfam" id="PF00206">
    <property type="entry name" value="Lyase_1"/>
    <property type="match status" value="1"/>
</dbReference>
<dbReference type="InterPro" id="IPR008948">
    <property type="entry name" value="L-Aspartase-like"/>
</dbReference>
<dbReference type="PRINTS" id="PR00145">
    <property type="entry name" value="ARGSUCLYASE"/>
</dbReference>
<keyword evidence="4" id="KW-0413">Isomerase</keyword>
<dbReference type="PROSITE" id="PS00163">
    <property type="entry name" value="FUMARATE_LYASES"/>
    <property type="match status" value="1"/>
</dbReference>
<evidence type="ECO:0000259" key="3">
    <source>
        <dbReference type="Pfam" id="PF00206"/>
    </source>
</evidence>
<gene>
    <name evidence="4" type="ORF">ACFSX5_04785</name>
</gene>
<feature type="domain" description="Fumarate lyase N-terminal" evidence="3">
    <location>
        <begin position="24"/>
        <end position="286"/>
    </location>
</feature>
<evidence type="ECO:0000256" key="2">
    <source>
        <dbReference type="SAM" id="Coils"/>
    </source>
</evidence>
<protein>
    <submittedName>
        <fullName evidence="4">3-carboxy-cis,cis-muconate cycloisomerase</fullName>
        <ecNumber evidence="4">5.5.1.2</ecNumber>
    </submittedName>
</protein>
<dbReference type="GO" id="GO:0047472">
    <property type="term" value="F:3-carboxy-cis,cis-muconate cycloisomerase activity"/>
    <property type="evidence" value="ECO:0007669"/>
    <property type="project" value="UniProtKB-EC"/>
</dbReference>
<dbReference type="PANTHER" id="PTHR43172:SF2">
    <property type="entry name" value="ADENYLOSUCCINATE LYASE C-TERMINAL DOMAIN-CONTAINING PROTEIN"/>
    <property type="match status" value="1"/>
</dbReference>
<evidence type="ECO:0000313" key="5">
    <source>
        <dbReference type="Proteomes" id="UP001597521"/>
    </source>
</evidence>
<dbReference type="SUPFAM" id="SSF48557">
    <property type="entry name" value="L-aspartase-like"/>
    <property type="match status" value="1"/>
</dbReference>
<keyword evidence="2" id="KW-0175">Coiled coil</keyword>
<dbReference type="RefSeq" id="WP_386832148.1">
    <property type="nucleotide sequence ID" value="NZ_JBHUNP010000001.1"/>
</dbReference>
<dbReference type="PRINTS" id="PR00149">
    <property type="entry name" value="FUMRATELYASE"/>
</dbReference>
<sequence length="344" mass="35979">MSILSALTGDDEIAALLSDAAQVDAMVRFEVALADASAEAGLIAAEAAAAVAGAAAGFEADWADLAEGMRRDGVVVPALVKQLRAHLPEEHRAALHQGATSQDAIDTALMLQLAKVLDVLEQRLAAVQSRLDALRDEHGARPLMAHTRMQAALPTTWSDKFRSWSEPLVRYQAALVAARRTLLVVQLGGPVGDRGSFAGRGDTIARLLSQKLDLGLASPWHATRDPVVAFGSLLALISGSLGKMGADIALLTQSEVAAVQIAGGGGSSAMAHKNNPVAAEVLVSLARFNAGLSGTLNQAMVHENERSGAAWTLEWMVLPQMAVTAGAGLRLALQLLDQLRFGTE</sequence>
<reference evidence="5" key="1">
    <citation type="journal article" date="2019" name="Int. J. Syst. Evol. Microbiol.">
        <title>The Global Catalogue of Microorganisms (GCM) 10K type strain sequencing project: providing services to taxonomists for standard genome sequencing and annotation.</title>
        <authorList>
            <consortium name="The Broad Institute Genomics Platform"/>
            <consortium name="The Broad Institute Genome Sequencing Center for Infectious Disease"/>
            <person name="Wu L."/>
            <person name="Ma J."/>
        </authorList>
    </citation>
    <scope>NUCLEOTIDE SEQUENCE [LARGE SCALE GENOMIC DNA]</scope>
    <source>
        <strain evidence="5">CCM 7427</strain>
    </source>
</reference>
<dbReference type="PANTHER" id="PTHR43172">
    <property type="entry name" value="ADENYLOSUCCINATE LYASE"/>
    <property type="match status" value="1"/>
</dbReference>
<keyword evidence="5" id="KW-1185">Reference proteome</keyword>
<dbReference type="NCBIfam" id="NF004631">
    <property type="entry name" value="PRK05975.1"/>
    <property type="match status" value="1"/>
</dbReference>
<organism evidence="4 5">
    <name type="scientific">Devosia albogilva</name>
    <dbReference type="NCBI Taxonomy" id="429726"/>
    <lineage>
        <taxon>Bacteria</taxon>
        <taxon>Pseudomonadati</taxon>
        <taxon>Pseudomonadota</taxon>
        <taxon>Alphaproteobacteria</taxon>
        <taxon>Hyphomicrobiales</taxon>
        <taxon>Devosiaceae</taxon>
        <taxon>Devosia</taxon>
    </lineage>
</organism>
<dbReference type="EMBL" id="JBHUNP010000001">
    <property type="protein sequence ID" value="MFD2647111.1"/>
    <property type="molecule type" value="Genomic_DNA"/>
</dbReference>
<comment type="caution">
    <text evidence="4">The sequence shown here is derived from an EMBL/GenBank/DDBJ whole genome shotgun (WGS) entry which is preliminary data.</text>
</comment>
<evidence type="ECO:0000313" key="4">
    <source>
        <dbReference type="EMBL" id="MFD2647111.1"/>
    </source>
</evidence>
<name>A0ABW5QIE7_9HYPH</name>
<evidence type="ECO:0000256" key="1">
    <source>
        <dbReference type="ARBA" id="ARBA00034772"/>
    </source>
</evidence>
<dbReference type="Gene3D" id="1.20.200.10">
    <property type="entry name" value="Fumarase/aspartase (Central domain)"/>
    <property type="match status" value="1"/>
</dbReference>